<evidence type="ECO:0000256" key="3">
    <source>
        <dbReference type="ARBA" id="ARBA00011901"/>
    </source>
</evidence>
<organism evidence="7 8">
    <name type="scientific">Mycolicibacterium fortuitum</name>
    <name type="common">Mycobacterium fortuitum</name>
    <dbReference type="NCBI Taxonomy" id="1766"/>
    <lineage>
        <taxon>Bacteria</taxon>
        <taxon>Bacillati</taxon>
        <taxon>Actinomycetota</taxon>
        <taxon>Actinomycetes</taxon>
        <taxon>Mycobacteriales</taxon>
        <taxon>Mycobacteriaceae</taxon>
        <taxon>Mycolicibacterium</taxon>
    </lineage>
</organism>
<dbReference type="InterPro" id="IPR051206">
    <property type="entry name" value="NAMLAA_amidase_2"/>
</dbReference>
<dbReference type="PANTHER" id="PTHR30417:SF1">
    <property type="entry name" value="N-ACETYLMURAMOYL-L-ALANINE AMIDASE AMID"/>
    <property type="match status" value="1"/>
</dbReference>
<feature type="domain" description="N-acetylmuramoyl-L-alanine amidase" evidence="6">
    <location>
        <begin position="30"/>
        <end position="173"/>
    </location>
</feature>
<dbReference type="SMART" id="SM00644">
    <property type="entry name" value="Ami_2"/>
    <property type="match status" value="1"/>
</dbReference>
<dbReference type="GO" id="GO:0008745">
    <property type="term" value="F:N-acetylmuramoyl-L-alanine amidase activity"/>
    <property type="evidence" value="ECO:0007669"/>
    <property type="project" value="UniProtKB-EC"/>
</dbReference>
<evidence type="ECO:0000256" key="2">
    <source>
        <dbReference type="ARBA" id="ARBA00007553"/>
    </source>
</evidence>
<dbReference type="Pfam" id="PF01471">
    <property type="entry name" value="PG_binding_1"/>
    <property type="match status" value="1"/>
</dbReference>
<reference evidence="7 8" key="1">
    <citation type="journal article" date="2015" name="MBio">
        <title>Enzymatic Degradation of Phenazines Can Generate Energy and Protect Sensitive Organisms from Toxicity.</title>
        <authorList>
            <person name="Costa K.C."/>
            <person name="Bergkessel M."/>
            <person name="Saunders S."/>
            <person name="Korlach J."/>
            <person name="Newman D.K."/>
        </authorList>
    </citation>
    <scope>NUCLEOTIDE SEQUENCE [LARGE SCALE GENOMIC DNA]</scope>
    <source>
        <strain evidence="7 8">CT6</strain>
    </source>
</reference>
<comment type="catalytic activity">
    <reaction evidence="1">
        <text>Hydrolyzes the link between N-acetylmuramoyl residues and L-amino acid residues in certain cell-wall glycopeptides.</text>
        <dbReference type="EC" id="3.5.1.28"/>
    </reaction>
</comment>
<dbReference type="SUPFAM" id="SSF55846">
    <property type="entry name" value="N-acetylmuramoyl-L-alanine amidase-like"/>
    <property type="match status" value="1"/>
</dbReference>
<dbReference type="STRING" id="1766.XA26_47400"/>
<dbReference type="KEGG" id="mft:XA26_47400"/>
<evidence type="ECO:0000256" key="4">
    <source>
        <dbReference type="ARBA" id="ARBA00022801"/>
    </source>
</evidence>
<dbReference type="EMBL" id="CP011269">
    <property type="protein sequence ID" value="ALI28540.1"/>
    <property type="molecule type" value="Genomic_DNA"/>
</dbReference>
<name>A0A0N9YFH9_MYCFO</name>
<dbReference type="CDD" id="cd06583">
    <property type="entry name" value="PGRP"/>
    <property type="match status" value="1"/>
</dbReference>
<dbReference type="AlphaFoldDB" id="A0A0N9YFH9"/>
<dbReference type="PATRIC" id="fig|1766.6.peg.4714"/>
<gene>
    <name evidence="7" type="ORF">XA26_47400</name>
</gene>
<keyword evidence="5" id="KW-0961">Cell wall biogenesis/degradation</keyword>
<evidence type="ECO:0000256" key="5">
    <source>
        <dbReference type="ARBA" id="ARBA00023316"/>
    </source>
</evidence>
<evidence type="ECO:0000259" key="6">
    <source>
        <dbReference type="SMART" id="SM00644"/>
    </source>
</evidence>
<sequence length="279" mass="29983">MPQTGQWTGDPVWLADALRAEGIDLVEYPGWRTRGHGDFKDIRGVMVHHTGSDSATAASIANGRPDLPGPLSQLHIARDGTVTVVALGVAWHAGAGMYPWLPTNMGNWHMIGIECANSGTSPTAPHRKNWPDAQYFALVRCCAAINRRLAQSSERTIGHKEYAGRAQGKWDPGAIDMDLLRADIQAQIGDIGKPAPTPRPPVPVGLYTDVLLFRPMEGPEVAALQRRLKSAYAAYAGDLAVDGVFGPQTEAAVKEFQRRTRGLKVDGIVGPATAAALRL</sequence>
<dbReference type="PANTHER" id="PTHR30417">
    <property type="entry name" value="N-ACETYLMURAMOYL-L-ALANINE AMIDASE AMID"/>
    <property type="match status" value="1"/>
</dbReference>
<accession>A0A0N9YFH9</accession>
<protein>
    <recommendedName>
        <fullName evidence="3">N-acetylmuramoyl-L-alanine amidase</fullName>
        <ecNumber evidence="3">3.5.1.28</ecNumber>
    </recommendedName>
</protein>
<dbReference type="GO" id="GO:0009254">
    <property type="term" value="P:peptidoglycan turnover"/>
    <property type="evidence" value="ECO:0007669"/>
    <property type="project" value="TreeGrafter"/>
</dbReference>
<dbReference type="Gene3D" id="3.40.80.10">
    <property type="entry name" value="Peptidoglycan recognition protein-like"/>
    <property type="match status" value="1"/>
</dbReference>
<dbReference type="InterPro" id="IPR002502">
    <property type="entry name" value="Amidase_domain"/>
</dbReference>
<dbReference type="GO" id="GO:0009253">
    <property type="term" value="P:peptidoglycan catabolic process"/>
    <property type="evidence" value="ECO:0007669"/>
    <property type="project" value="InterPro"/>
</dbReference>
<dbReference type="Pfam" id="PF01510">
    <property type="entry name" value="Amidase_2"/>
    <property type="match status" value="1"/>
</dbReference>
<dbReference type="EC" id="3.5.1.28" evidence="3"/>
<dbReference type="InterPro" id="IPR036505">
    <property type="entry name" value="Amidase/PGRP_sf"/>
</dbReference>
<dbReference type="RefSeq" id="WP_054603132.1">
    <property type="nucleotide sequence ID" value="NZ_CP011269.1"/>
</dbReference>
<keyword evidence="4" id="KW-0378">Hydrolase</keyword>
<comment type="similarity">
    <text evidence="2">Belongs to the N-acetylmuramoyl-L-alanine amidase 2 family.</text>
</comment>
<dbReference type="InterPro" id="IPR036366">
    <property type="entry name" value="PGBDSf"/>
</dbReference>
<dbReference type="Proteomes" id="UP000057134">
    <property type="component" value="Chromosome"/>
</dbReference>
<keyword evidence="8" id="KW-1185">Reference proteome</keyword>
<evidence type="ECO:0000313" key="8">
    <source>
        <dbReference type="Proteomes" id="UP000057134"/>
    </source>
</evidence>
<dbReference type="GO" id="GO:0071555">
    <property type="term" value="P:cell wall organization"/>
    <property type="evidence" value="ECO:0007669"/>
    <property type="project" value="UniProtKB-KW"/>
</dbReference>
<evidence type="ECO:0000256" key="1">
    <source>
        <dbReference type="ARBA" id="ARBA00001561"/>
    </source>
</evidence>
<dbReference type="Gene3D" id="1.10.101.10">
    <property type="entry name" value="PGBD-like superfamily/PGBD"/>
    <property type="match status" value="1"/>
</dbReference>
<dbReference type="InterPro" id="IPR002477">
    <property type="entry name" value="Peptidoglycan-bd-like"/>
</dbReference>
<proteinExistence type="inferred from homology"/>
<dbReference type="InterPro" id="IPR036365">
    <property type="entry name" value="PGBD-like_sf"/>
</dbReference>
<dbReference type="SUPFAM" id="SSF47090">
    <property type="entry name" value="PGBD-like"/>
    <property type="match status" value="1"/>
</dbReference>
<evidence type="ECO:0000313" key="7">
    <source>
        <dbReference type="EMBL" id="ALI28540.1"/>
    </source>
</evidence>